<evidence type="ECO:0000256" key="1">
    <source>
        <dbReference type="SAM" id="MobiDB-lite"/>
    </source>
</evidence>
<evidence type="ECO:0000259" key="2">
    <source>
        <dbReference type="Pfam" id="PF01551"/>
    </source>
</evidence>
<dbReference type="Pfam" id="PF01551">
    <property type="entry name" value="Peptidase_M23"/>
    <property type="match status" value="1"/>
</dbReference>
<accession>A0ABW9FXC8</accession>
<feature type="compositionally biased region" description="Basic residues" evidence="1">
    <location>
        <begin position="1"/>
        <end position="12"/>
    </location>
</feature>
<organism evidence="3 4">
    <name type="scientific">Prescottella soli</name>
    <dbReference type="NCBI Taxonomy" id="1543852"/>
    <lineage>
        <taxon>Bacteria</taxon>
        <taxon>Bacillati</taxon>
        <taxon>Actinomycetota</taxon>
        <taxon>Actinomycetes</taxon>
        <taxon>Mycobacteriales</taxon>
        <taxon>Nocardiaceae</taxon>
        <taxon>Prescottella</taxon>
    </lineage>
</organism>
<name>A0ABW9FXC8_9NOCA</name>
<dbReference type="Proteomes" id="UP001629744">
    <property type="component" value="Unassembled WGS sequence"/>
</dbReference>
<protein>
    <submittedName>
        <fullName evidence="3">M23 family metallopeptidase</fullName>
        <ecNumber evidence="3">3.4.-.-</ecNumber>
    </submittedName>
</protein>
<dbReference type="PANTHER" id="PTHR21666">
    <property type="entry name" value="PEPTIDASE-RELATED"/>
    <property type="match status" value="1"/>
</dbReference>
<reference evidence="3 4" key="1">
    <citation type="submission" date="2023-11" db="EMBL/GenBank/DDBJ databases">
        <authorList>
            <person name="Val-Calvo J."/>
            <person name="Scortti M."/>
            <person name="Vazquez-Boland J."/>
        </authorList>
    </citation>
    <scope>NUCLEOTIDE SEQUENCE [LARGE SCALE GENOMIC DNA]</scope>
    <source>
        <strain evidence="3 4">DSM 46662</strain>
    </source>
</reference>
<feature type="domain" description="M23ase beta-sheet core" evidence="2">
    <location>
        <begin position="92"/>
        <end position="187"/>
    </location>
</feature>
<evidence type="ECO:0000313" key="4">
    <source>
        <dbReference type="Proteomes" id="UP001629744"/>
    </source>
</evidence>
<comment type="caution">
    <text evidence="3">The sequence shown here is derived from an EMBL/GenBank/DDBJ whole genome shotgun (WGS) entry which is preliminary data.</text>
</comment>
<dbReference type="InterPro" id="IPR011055">
    <property type="entry name" value="Dup_hybrid_motif"/>
</dbReference>
<evidence type="ECO:0000313" key="3">
    <source>
        <dbReference type="EMBL" id="MFM1730032.1"/>
    </source>
</evidence>
<dbReference type="CDD" id="cd12797">
    <property type="entry name" value="M23_peptidase"/>
    <property type="match status" value="1"/>
</dbReference>
<dbReference type="PANTHER" id="PTHR21666:SF270">
    <property type="entry name" value="MUREIN HYDROLASE ACTIVATOR ENVC"/>
    <property type="match status" value="1"/>
</dbReference>
<keyword evidence="3" id="KW-0378">Hydrolase</keyword>
<keyword evidence="4" id="KW-1185">Reference proteome</keyword>
<dbReference type="GO" id="GO:0016787">
    <property type="term" value="F:hydrolase activity"/>
    <property type="evidence" value="ECO:0007669"/>
    <property type="project" value="UniProtKB-KW"/>
</dbReference>
<dbReference type="InterPro" id="IPR050570">
    <property type="entry name" value="Cell_wall_metabolism_enzyme"/>
</dbReference>
<sequence>MGKHHQPSHRFVRNSIQSKSGPHRGPLKAAAVAAIAGALLVGGAQLGVATATAAPQPAQAAGSVHRLGSSSTVVQPVSGVLTSPYGPRGSSHHNGIDIGASLGTPIYSAAAGSVISAGPASGFGQWVRVQHDDGTITVYGHVDTYVVSVGQRVAAGQQIATVGNRGQSTGPHLHFEVWDPSGRQVDPQVWLRSNGVAPTW</sequence>
<dbReference type="RefSeq" id="WP_348603220.1">
    <property type="nucleotide sequence ID" value="NZ_CP157276.1"/>
</dbReference>
<gene>
    <name evidence="3" type="ORF">ABEU19_003553</name>
</gene>
<dbReference type="EC" id="3.4.-.-" evidence="3"/>
<dbReference type="SUPFAM" id="SSF51261">
    <property type="entry name" value="Duplicated hybrid motif"/>
    <property type="match status" value="1"/>
</dbReference>
<dbReference type="InterPro" id="IPR016047">
    <property type="entry name" value="M23ase_b-sheet_dom"/>
</dbReference>
<proteinExistence type="predicted"/>
<feature type="region of interest" description="Disordered" evidence="1">
    <location>
        <begin position="1"/>
        <end position="24"/>
    </location>
</feature>
<dbReference type="Gene3D" id="2.70.70.10">
    <property type="entry name" value="Glucose Permease (Domain IIA)"/>
    <property type="match status" value="1"/>
</dbReference>
<dbReference type="EMBL" id="JBDLNU010000004">
    <property type="protein sequence ID" value="MFM1730032.1"/>
    <property type="molecule type" value="Genomic_DNA"/>
</dbReference>